<organism evidence="2 3">
    <name type="scientific">Streptomyces botrytidirepellens</name>
    <dbReference type="NCBI Taxonomy" id="2486417"/>
    <lineage>
        <taxon>Bacteria</taxon>
        <taxon>Bacillati</taxon>
        <taxon>Actinomycetota</taxon>
        <taxon>Actinomycetes</taxon>
        <taxon>Kitasatosporales</taxon>
        <taxon>Streptomycetaceae</taxon>
        <taxon>Streptomyces</taxon>
    </lineage>
</organism>
<feature type="compositionally biased region" description="Basic and acidic residues" evidence="1">
    <location>
        <begin position="27"/>
        <end position="36"/>
    </location>
</feature>
<comment type="caution">
    <text evidence="2">The sequence shown here is derived from an EMBL/GenBank/DDBJ whole genome shotgun (WGS) entry which is preliminary data.</text>
</comment>
<feature type="compositionally biased region" description="Low complexity" evidence="1">
    <location>
        <begin position="1"/>
        <end position="12"/>
    </location>
</feature>
<feature type="non-terminal residue" evidence="2">
    <location>
        <position position="76"/>
    </location>
</feature>
<reference evidence="2 3" key="1">
    <citation type="submission" date="2018-11" db="EMBL/GenBank/DDBJ databases">
        <title>The Potential of Streptomyces as Biocontrol Agents against the Tomato grey mould, Botrytis cinerea (Gray mold) Frontiers in Microbiology.</title>
        <authorList>
            <person name="Li D."/>
        </authorList>
    </citation>
    <scope>NUCLEOTIDE SEQUENCE [LARGE SCALE GENOMIC DNA]</scope>
    <source>
        <strain evidence="2 3">NEAU-LD23</strain>
    </source>
</reference>
<feature type="region of interest" description="Disordered" evidence="1">
    <location>
        <begin position="1"/>
        <end position="38"/>
    </location>
</feature>
<sequence>MGGATARRLAPPGRRRLDMTQDPGGRSGEHGPRDLDWQQVADAFWLAVCKAETDRGPGRPAPGPLPAPPHGDAPPP</sequence>
<evidence type="ECO:0000256" key="1">
    <source>
        <dbReference type="SAM" id="MobiDB-lite"/>
    </source>
</evidence>
<accession>A0A3M8U2K7</accession>
<proteinExistence type="predicted"/>
<dbReference type="EMBL" id="RIBZ01000688">
    <property type="protein sequence ID" value="RNF99921.1"/>
    <property type="molecule type" value="Genomic_DNA"/>
</dbReference>
<evidence type="ECO:0000313" key="3">
    <source>
        <dbReference type="Proteomes" id="UP000275401"/>
    </source>
</evidence>
<dbReference type="Proteomes" id="UP000275401">
    <property type="component" value="Unassembled WGS sequence"/>
</dbReference>
<gene>
    <name evidence="2" type="ORF">EEJ42_35795</name>
</gene>
<feature type="compositionally biased region" description="Pro residues" evidence="1">
    <location>
        <begin position="59"/>
        <end position="76"/>
    </location>
</feature>
<feature type="region of interest" description="Disordered" evidence="1">
    <location>
        <begin position="51"/>
        <end position="76"/>
    </location>
</feature>
<keyword evidence="3" id="KW-1185">Reference proteome</keyword>
<name>A0A3M8U2K7_9ACTN</name>
<dbReference type="AlphaFoldDB" id="A0A3M8U2K7"/>
<protein>
    <submittedName>
        <fullName evidence="2">Uncharacterized protein</fullName>
    </submittedName>
</protein>
<evidence type="ECO:0000313" key="2">
    <source>
        <dbReference type="EMBL" id="RNF99921.1"/>
    </source>
</evidence>